<dbReference type="PANTHER" id="PTHR33240">
    <property type="entry name" value="OS08G0508500 PROTEIN"/>
    <property type="match status" value="1"/>
</dbReference>
<proteinExistence type="predicted"/>
<dbReference type="PaxDb" id="4097-A0A1S4CRH3"/>
<sequence length="286" mass="32616">MTIEETRQARDPTVKDINHMLEPLSYHLPIIATAHLGRQQGLTKAKEERGHKTEDYIALRQEVVNMLYQGHLKELLSDQERENFARGCKQHQGPPKPPSPTRTVQMIIGGGDDASINIVKFTTTHKLKRSITHERYDELETSNIFDKSDSHGLVFPHYDALVITLRILDTDIKHIMVDDGSGACIVHTRVLAQMKLEDRIVPRCITLMDFNNSVERTYREITLPIMAGGVTLETMFHIMDRDTSYKDIIGRPWIHAMKAVPSSLYQVNKFPTLWGVFSIRGEQCTA</sequence>
<dbReference type="Gene3D" id="2.40.70.10">
    <property type="entry name" value="Acid Proteases"/>
    <property type="match status" value="1"/>
</dbReference>
<dbReference type="RefSeq" id="XP_016503713.1">
    <property type="nucleotide sequence ID" value="XM_016648227.1"/>
</dbReference>
<evidence type="ECO:0000313" key="1">
    <source>
        <dbReference type="RefSeq" id="XP_016503713.1"/>
    </source>
</evidence>
<reference evidence="1" key="1">
    <citation type="submission" date="2025-08" db="UniProtKB">
        <authorList>
            <consortium name="RefSeq"/>
        </authorList>
    </citation>
    <scope>IDENTIFICATION</scope>
</reference>
<gene>
    <name evidence="1" type="primary">LOC107821775</name>
</gene>
<organism evidence="1">
    <name type="scientific">Nicotiana tabacum</name>
    <name type="common">Common tobacco</name>
    <dbReference type="NCBI Taxonomy" id="4097"/>
    <lineage>
        <taxon>Eukaryota</taxon>
        <taxon>Viridiplantae</taxon>
        <taxon>Streptophyta</taxon>
        <taxon>Embryophyta</taxon>
        <taxon>Tracheophyta</taxon>
        <taxon>Spermatophyta</taxon>
        <taxon>Magnoliopsida</taxon>
        <taxon>eudicotyledons</taxon>
        <taxon>Gunneridae</taxon>
        <taxon>Pentapetalae</taxon>
        <taxon>asterids</taxon>
        <taxon>lamiids</taxon>
        <taxon>Solanales</taxon>
        <taxon>Solanaceae</taxon>
        <taxon>Nicotianoideae</taxon>
        <taxon>Nicotianeae</taxon>
        <taxon>Nicotiana</taxon>
    </lineage>
</organism>
<dbReference type="InterPro" id="IPR021109">
    <property type="entry name" value="Peptidase_aspartic_dom_sf"/>
</dbReference>
<name>A0A1S4CRH3_TOBAC</name>
<dbReference type="KEGG" id="nta:107821775"/>
<dbReference type="PANTHER" id="PTHR33240:SF8">
    <property type="entry name" value="OS03G0439900 PROTEIN"/>
    <property type="match status" value="1"/>
</dbReference>
<dbReference type="CDD" id="cd00303">
    <property type="entry name" value="retropepsin_like"/>
    <property type="match status" value="1"/>
</dbReference>
<protein>
    <submittedName>
        <fullName evidence="1">Uncharacterized protein</fullName>
    </submittedName>
</protein>
<dbReference type="OrthoDB" id="2919534at2759"/>
<dbReference type="AlphaFoldDB" id="A0A1S4CRH3"/>
<accession>A0A1S4CRH3</accession>